<evidence type="ECO:0000256" key="1">
    <source>
        <dbReference type="SAM" id="Phobius"/>
    </source>
</evidence>
<dbReference type="EMBL" id="MU856994">
    <property type="protein sequence ID" value="KAK4151925.1"/>
    <property type="molecule type" value="Genomic_DNA"/>
</dbReference>
<protein>
    <submittedName>
        <fullName evidence="2">Uncharacterized protein</fullName>
    </submittedName>
</protein>
<keyword evidence="1" id="KW-1133">Transmembrane helix</keyword>
<evidence type="ECO:0000313" key="3">
    <source>
        <dbReference type="Proteomes" id="UP001302745"/>
    </source>
</evidence>
<accession>A0AAN6ZU23</accession>
<gene>
    <name evidence="2" type="ORF">C8A00DRAFT_35397</name>
</gene>
<dbReference type="Proteomes" id="UP001302745">
    <property type="component" value="Unassembled WGS sequence"/>
</dbReference>
<feature type="transmembrane region" description="Helical" evidence="1">
    <location>
        <begin position="282"/>
        <end position="301"/>
    </location>
</feature>
<dbReference type="InterPro" id="IPR018852">
    <property type="entry name" value="DUF2456"/>
</dbReference>
<sequence length="315" mass="33825">MSWWWIQATQLKGQTIGSPWTTISSEPERGTALATLDGTNAGGRSTGFINNTVAAAAVAASTKNKPTNGYDRRRVQQPTTKLNTRQIFYLAVIQGLSAMILAGGINFAVGYPIYATPRPPPGPPPQGSIPPFLFGPPVSLLVDAAVTTILQSLITWFCLLFFVNRALVAGDIAPHVPGWLLQGREPGNGFVRWFMFLDHYNAQRGSVVFGWCCGGGRRGRCRGGFARAVGFVFAGLGRGLLVAVAGFAVMIGPTIRLGVAAGTPYQGDWVFLGRWDGAVFKLVYGAVLGLVISPPIAWMWMVRAGWIVRRNAMSA</sequence>
<keyword evidence="3" id="KW-1185">Reference proteome</keyword>
<reference evidence="2" key="2">
    <citation type="submission" date="2023-05" db="EMBL/GenBank/DDBJ databases">
        <authorList>
            <consortium name="Lawrence Berkeley National Laboratory"/>
            <person name="Steindorff A."/>
            <person name="Hensen N."/>
            <person name="Bonometti L."/>
            <person name="Westerberg I."/>
            <person name="Brannstrom I.O."/>
            <person name="Guillou S."/>
            <person name="Cros-Aarteil S."/>
            <person name="Calhoun S."/>
            <person name="Haridas S."/>
            <person name="Kuo A."/>
            <person name="Mondo S."/>
            <person name="Pangilinan J."/>
            <person name="Riley R."/>
            <person name="Labutti K."/>
            <person name="Andreopoulos B."/>
            <person name="Lipzen A."/>
            <person name="Chen C."/>
            <person name="Yanf M."/>
            <person name="Daum C."/>
            <person name="Ng V."/>
            <person name="Clum A."/>
            <person name="Ohm R."/>
            <person name="Martin F."/>
            <person name="Silar P."/>
            <person name="Natvig D."/>
            <person name="Lalanne C."/>
            <person name="Gautier V."/>
            <person name="Ament-Velasquez S.L."/>
            <person name="Kruys A."/>
            <person name="Hutchinson M.I."/>
            <person name="Powell A.J."/>
            <person name="Barry K."/>
            <person name="Miller A.N."/>
            <person name="Grigoriev I.V."/>
            <person name="Debuchy R."/>
            <person name="Gladieux P."/>
            <person name="Thoren M.H."/>
            <person name="Johannesson H."/>
        </authorList>
    </citation>
    <scope>NUCLEOTIDE SEQUENCE</scope>
    <source>
        <strain evidence="2">CBS 538.74</strain>
    </source>
</reference>
<feature type="transmembrane region" description="Helical" evidence="1">
    <location>
        <begin position="228"/>
        <end position="251"/>
    </location>
</feature>
<feature type="transmembrane region" description="Helical" evidence="1">
    <location>
        <begin position="134"/>
        <end position="163"/>
    </location>
</feature>
<name>A0AAN6ZU23_9PEZI</name>
<proteinExistence type="predicted"/>
<dbReference type="AlphaFoldDB" id="A0AAN6ZU23"/>
<organism evidence="2 3">
    <name type="scientific">Chaetomidium leptoderma</name>
    <dbReference type="NCBI Taxonomy" id="669021"/>
    <lineage>
        <taxon>Eukaryota</taxon>
        <taxon>Fungi</taxon>
        <taxon>Dikarya</taxon>
        <taxon>Ascomycota</taxon>
        <taxon>Pezizomycotina</taxon>
        <taxon>Sordariomycetes</taxon>
        <taxon>Sordariomycetidae</taxon>
        <taxon>Sordariales</taxon>
        <taxon>Chaetomiaceae</taxon>
        <taxon>Chaetomidium</taxon>
    </lineage>
</organism>
<keyword evidence="1" id="KW-0472">Membrane</keyword>
<dbReference type="Pfam" id="PF10445">
    <property type="entry name" value="DUF2456"/>
    <property type="match status" value="1"/>
</dbReference>
<keyword evidence="1" id="KW-0812">Transmembrane</keyword>
<reference evidence="2" key="1">
    <citation type="journal article" date="2023" name="Mol. Phylogenet. Evol.">
        <title>Genome-scale phylogeny and comparative genomics of the fungal order Sordariales.</title>
        <authorList>
            <person name="Hensen N."/>
            <person name="Bonometti L."/>
            <person name="Westerberg I."/>
            <person name="Brannstrom I.O."/>
            <person name="Guillou S."/>
            <person name="Cros-Aarteil S."/>
            <person name="Calhoun S."/>
            <person name="Haridas S."/>
            <person name="Kuo A."/>
            <person name="Mondo S."/>
            <person name="Pangilinan J."/>
            <person name="Riley R."/>
            <person name="LaButti K."/>
            <person name="Andreopoulos B."/>
            <person name="Lipzen A."/>
            <person name="Chen C."/>
            <person name="Yan M."/>
            <person name="Daum C."/>
            <person name="Ng V."/>
            <person name="Clum A."/>
            <person name="Steindorff A."/>
            <person name="Ohm R.A."/>
            <person name="Martin F."/>
            <person name="Silar P."/>
            <person name="Natvig D.O."/>
            <person name="Lalanne C."/>
            <person name="Gautier V."/>
            <person name="Ament-Velasquez S.L."/>
            <person name="Kruys A."/>
            <person name="Hutchinson M.I."/>
            <person name="Powell A.J."/>
            <person name="Barry K."/>
            <person name="Miller A.N."/>
            <person name="Grigoriev I.V."/>
            <person name="Debuchy R."/>
            <person name="Gladieux P."/>
            <person name="Hiltunen Thoren M."/>
            <person name="Johannesson H."/>
        </authorList>
    </citation>
    <scope>NUCLEOTIDE SEQUENCE</scope>
    <source>
        <strain evidence="2">CBS 538.74</strain>
    </source>
</reference>
<evidence type="ECO:0000313" key="2">
    <source>
        <dbReference type="EMBL" id="KAK4151925.1"/>
    </source>
</evidence>
<feature type="transmembrane region" description="Helical" evidence="1">
    <location>
        <begin position="87"/>
        <end position="114"/>
    </location>
</feature>
<comment type="caution">
    <text evidence="2">The sequence shown here is derived from an EMBL/GenBank/DDBJ whole genome shotgun (WGS) entry which is preliminary data.</text>
</comment>